<feature type="signal peptide" evidence="1">
    <location>
        <begin position="1"/>
        <end position="33"/>
    </location>
</feature>
<dbReference type="EMBL" id="CM000833">
    <property type="protein sequence ID" value="EET04794.1"/>
    <property type="molecule type" value="Genomic_DNA"/>
</dbReference>
<proteinExistence type="predicted"/>
<dbReference type="RefSeq" id="WP_004528002.1">
    <property type="nucleotide sequence ID" value="NZ_CM000833.1"/>
</dbReference>
<dbReference type="Proteomes" id="UP000001812">
    <property type="component" value="Chromosome II"/>
</dbReference>
<reference evidence="2" key="1">
    <citation type="submission" date="2009-05" db="EMBL/GenBank/DDBJ databases">
        <authorList>
            <person name="Harkins D.M."/>
            <person name="DeShazer D."/>
            <person name="Woods D.E."/>
            <person name="Brinkac L.M."/>
            <person name="Brown K.A."/>
            <person name="Hung G.C."/>
            <person name="Tuanyok A."/>
            <person name="Zhang B."/>
            <person name="Nierman W.C."/>
        </authorList>
    </citation>
    <scope>NUCLEOTIDE SEQUENCE [LARGE SCALE GENOMIC DNA]</scope>
    <source>
        <strain evidence="2">1710a</strain>
    </source>
</reference>
<keyword evidence="1" id="KW-0732">Signal</keyword>
<dbReference type="AlphaFoldDB" id="A0A0E1VXA3"/>
<accession>A0A0E1VXA3</accession>
<evidence type="ECO:0000256" key="1">
    <source>
        <dbReference type="SAM" id="SignalP"/>
    </source>
</evidence>
<sequence>MTMKHLKINAALACIIDLACVHGGAAWAGSAGAATAEGDAKSWRSLLCAANGGRDITDQGALKIGGDVTAAVVCQYPDPAARASADTRAHAKANAGVVGGPILSTPVTANLRVPGGTFSLAAGNPLPLSCGVDLAIARWPNTPAVSQGTSTFNCRGYNVGSSSNGCSVQWSGPTPVTVGATPYGGGTTLHFTCVATHLGAFSTVTDYAYRDPLDPRIWYDVRDRFGTVNVQP</sequence>
<feature type="chain" id="PRO_5002388051" description="Lipoprotein" evidence="1">
    <location>
        <begin position="34"/>
        <end position="232"/>
    </location>
</feature>
<evidence type="ECO:0008006" key="3">
    <source>
        <dbReference type="Google" id="ProtNLM"/>
    </source>
</evidence>
<gene>
    <name evidence="2" type="ORF">BURPS1710A_A0133</name>
</gene>
<evidence type="ECO:0000313" key="2">
    <source>
        <dbReference type="EMBL" id="EET04794.1"/>
    </source>
</evidence>
<organism evidence="2">
    <name type="scientific">Burkholderia pseudomallei 1710a</name>
    <dbReference type="NCBI Taxonomy" id="320371"/>
    <lineage>
        <taxon>Bacteria</taxon>
        <taxon>Pseudomonadati</taxon>
        <taxon>Pseudomonadota</taxon>
        <taxon>Betaproteobacteria</taxon>
        <taxon>Burkholderiales</taxon>
        <taxon>Burkholderiaceae</taxon>
        <taxon>Burkholderia</taxon>
        <taxon>pseudomallei group</taxon>
    </lineage>
</organism>
<name>A0A0E1VXA3_BURPE</name>
<dbReference type="HOGENOM" id="CLU_1192993_0_0_4"/>
<protein>
    <recommendedName>
        <fullName evidence="3">Lipoprotein</fullName>
    </recommendedName>
</protein>